<dbReference type="AlphaFoldDB" id="A0A7H2BDG5"/>
<proteinExistence type="predicted"/>
<name>A0A7H2BDG5_9MICC</name>
<keyword evidence="1" id="KW-0812">Transmembrane</keyword>
<reference evidence="2 3" key="1">
    <citation type="submission" date="2020-09" db="EMBL/GenBank/DDBJ databases">
        <title>Investigation of environmental microbes.</title>
        <authorList>
            <person name="Ou Y."/>
            <person name="Kang Q."/>
        </authorList>
    </citation>
    <scope>NUCLEOTIDE SEQUENCE [LARGE SCALE GENOMIC DNA]</scope>
    <source>
        <strain evidence="2 3">KJZ-14</strain>
    </source>
</reference>
<dbReference type="EMBL" id="CP061539">
    <property type="protein sequence ID" value="QNV37711.1"/>
    <property type="molecule type" value="Genomic_DNA"/>
</dbReference>
<evidence type="ECO:0000313" key="2">
    <source>
        <dbReference type="EMBL" id="QNV37711.1"/>
    </source>
</evidence>
<organism evidence="2 3">
    <name type="scientific">Rothia terrae</name>
    <dbReference type="NCBI Taxonomy" id="396015"/>
    <lineage>
        <taxon>Bacteria</taxon>
        <taxon>Bacillati</taxon>
        <taxon>Actinomycetota</taxon>
        <taxon>Actinomycetes</taxon>
        <taxon>Micrococcales</taxon>
        <taxon>Micrococcaceae</taxon>
        <taxon>Rothia</taxon>
    </lineage>
</organism>
<dbReference type="RefSeq" id="WP_168615490.1">
    <property type="nucleotide sequence ID" value="NZ_BAAAOX010000017.1"/>
</dbReference>
<keyword evidence="1" id="KW-0472">Membrane</keyword>
<keyword evidence="3" id="KW-1185">Reference proteome</keyword>
<keyword evidence="1" id="KW-1133">Transmembrane helix</keyword>
<dbReference type="GeneID" id="96624774"/>
<protein>
    <recommendedName>
        <fullName evidence="4">DUF4175 domain-containing protein</fullName>
    </recommendedName>
</protein>
<dbReference type="Proteomes" id="UP000516404">
    <property type="component" value="Chromosome"/>
</dbReference>
<feature type="transmembrane region" description="Helical" evidence="1">
    <location>
        <begin position="12"/>
        <end position="36"/>
    </location>
</feature>
<evidence type="ECO:0000256" key="1">
    <source>
        <dbReference type="SAM" id="Phobius"/>
    </source>
</evidence>
<evidence type="ECO:0000313" key="3">
    <source>
        <dbReference type="Proteomes" id="UP000516404"/>
    </source>
</evidence>
<gene>
    <name evidence="2" type="ORF">IDM49_11030</name>
</gene>
<sequence>MYGWIFRHLPGPLWARILIAIVLIVAVVLLLMQYVFPAFVEYSPFTETSTIE</sequence>
<accession>A0A7H2BDG5</accession>
<dbReference type="KEGG" id="rter:IDM49_11030"/>
<evidence type="ECO:0008006" key="4">
    <source>
        <dbReference type="Google" id="ProtNLM"/>
    </source>
</evidence>